<proteinExistence type="predicted"/>
<dbReference type="InParanoid" id="A0A7J6IVN5"/>
<feature type="compositionally biased region" description="Polar residues" evidence="1">
    <location>
        <begin position="57"/>
        <end position="67"/>
    </location>
</feature>
<gene>
    <name evidence="2" type="ORF">CGGC5_v011143</name>
</gene>
<comment type="caution">
    <text evidence="2">The sequence shown here is derived from an EMBL/GenBank/DDBJ whole genome shotgun (WGS) entry which is preliminary data.</text>
</comment>
<sequence length="101" mass="10721">MGRTGYDTTGLYLDRLQAPRNASGGKKAAGTKAGSASVMEKPAKDPKAGKSGEKASGSVSGQNWQGKHTGSRYEIKSFVLDCIKTRGMAKKESRLRGSAWK</sequence>
<name>A0A7J6IVN5_COLFN</name>
<feature type="compositionally biased region" description="Low complexity" evidence="1">
    <location>
        <begin position="22"/>
        <end position="37"/>
    </location>
</feature>
<reference evidence="2 3" key="2">
    <citation type="submission" date="2020-04" db="EMBL/GenBank/DDBJ databases">
        <title>Genome sequencing and assembly of multiple isolates from the Colletotrichum gloeosporioides species complex.</title>
        <authorList>
            <person name="Gan P."/>
            <person name="Shirasu K."/>
        </authorList>
    </citation>
    <scope>NUCLEOTIDE SEQUENCE [LARGE SCALE GENOMIC DNA]</scope>
    <source>
        <strain evidence="2 3">Nara gc5</strain>
    </source>
</reference>
<dbReference type="EMBL" id="ANPB02000006">
    <property type="protein sequence ID" value="KAF4481175.1"/>
    <property type="molecule type" value="Genomic_DNA"/>
</dbReference>
<dbReference type="GeneID" id="43612859"/>
<organism evidence="2 3">
    <name type="scientific">Colletotrichum fructicola (strain Nara gc5)</name>
    <name type="common">Anthracnose fungus</name>
    <name type="synonym">Colletotrichum gloeosporioides (strain Nara gc5)</name>
    <dbReference type="NCBI Taxonomy" id="1213859"/>
    <lineage>
        <taxon>Eukaryota</taxon>
        <taxon>Fungi</taxon>
        <taxon>Dikarya</taxon>
        <taxon>Ascomycota</taxon>
        <taxon>Pezizomycotina</taxon>
        <taxon>Sordariomycetes</taxon>
        <taxon>Hypocreomycetidae</taxon>
        <taxon>Glomerellales</taxon>
        <taxon>Glomerellaceae</taxon>
        <taxon>Colletotrichum</taxon>
        <taxon>Colletotrichum gloeosporioides species complex</taxon>
    </lineage>
</organism>
<dbReference type="Proteomes" id="UP000011096">
    <property type="component" value="Unassembled WGS sequence"/>
</dbReference>
<dbReference type="RefSeq" id="XP_031891307.1">
    <property type="nucleotide sequence ID" value="XM_032028767.1"/>
</dbReference>
<dbReference type="AlphaFoldDB" id="A0A7J6IVN5"/>
<accession>A0A7J6IVN5</accession>
<evidence type="ECO:0000256" key="1">
    <source>
        <dbReference type="SAM" id="MobiDB-lite"/>
    </source>
</evidence>
<dbReference type="OrthoDB" id="4847887at2759"/>
<protein>
    <submittedName>
        <fullName evidence="2">Uncharacterized protein</fullName>
    </submittedName>
</protein>
<evidence type="ECO:0000313" key="2">
    <source>
        <dbReference type="EMBL" id="KAF4481175.1"/>
    </source>
</evidence>
<evidence type="ECO:0000313" key="3">
    <source>
        <dbReference type="Proteomes" id="UP000011096"/>
    </source>
</evidence>
<keyword evidence="3" id="KW-1185">Reference proteome</keyword>
<feature type="compositionally biased region" description="Basic and acidic residues" evidence="1">
    <location>
        <begin position="41"/>
        <end position="53"/>
    </location>
</feature>
<reference evidence="2 3" key="1">
    <citation type="submission" date="2012-08" db="EMBL/GenBank/DDBJ databases">
        <authorList>
            <person name="Gan P.H.P."/>
            <person name="Ikeda K."/>
            <person name="Irieda H."/>
            <person name="Narusaka M."/>
            <person name="O'Connell R.J."/>
            <person name="Narusaka Y."/>
            <person name="Takano Y."/>
            <person name="Kubo Y."/>
            <person name="Shirasu K."/>
        </authorList>
    </citation>
    <scope>NUCLEOTIDE SEQUENCE [LARGE SCALE GENOMIC DNA]</scope>
    <source>
        <strain evidence="2 3">Nara gc5</strain>
    </source>
</reference>
<feature type="region of interest" description="Disordered" evidence="1">
    <location>
        <begin position="1"/>
        <end position="67"/>
    </location>
</feature>